<evidence type="ECO:0000313" key="1">
    <source>
        <dbReference type="EMBL" id="KAJ8665117.1"/>
    </source>
</evidence>
<keyword evidence="2" id="KW-1185">Reference proteome</keyword>
<dbReference type="EMBL" id="CM056744">
    <property type="protein sequence ID" value="KAJ8665117.1"/>
    <property type="molecule type" value="Genomic_DNA"/>
</dbReference>
<proteinExistence type="predicted"/>
<name>A0ACC2N1V5_9HYME</name>
<organism evidence="1 2">
    <name type="scientific">Eretmocerus hayati</name>
    <dbReference type="NCBI Taxonomy" id="131215"/>
    <lineage>
        <taxon>Eukaryota</taxon>
        <taxon>Metazoa</taxon>
        <taxon>Ecdysozoa</taxon>
        <taxon>Arthropoda</taxon>
        <taxon>Hexapoda</taxon>
        <taxon>Insecta</taxon>
        <taxon>Pterygota</taxon>
        <taxon>Neoptera</taxon>
        <taxon>Endopterygota</taxon>
        <taxon>Hymenoptera</taxon>
        <taxon>Apocrita</taxon>
        <taxon>Proctotrupomorpha</taxon>
        <taxon>Chalcidoidea</taxon>
        <taxon>Aphelinidae</taxon>
        <taxon>Aphelininae</taxon>
        <taxon>Eretmocerus</taxon>
    </lineage>
</organism>
<evidence type="ECO:0000313" key="2">
    <source>
        <dbReference type="Proteomes" id="UP001239111"/>
    </source>
</evidence>
<reference evidence="1" key="1">
    <citation type="submission" date="2023-04" db="EMBL/GenBank/DDBJ databases">
        <title>A chromosome-level genome assembly of the parasitoid wasp Eretmocerus hayati.</title>
        <authorList>
            <person name="Zhong Y."/>
            <person name="Liu S."/>
            <person name="Liu Y."/>
        </authorList>
    </citation>
    <scope>NUCLEOTIDE SEQUENCE</scope>
    <source>
        <strain evidence="1">ZJU_SS_LIU_2023</strain>
    </source>
</reference>
<comment type="caution">
    <text evidence="1">The sequence shown here is derived from an EMBL/GenBank/DDBJ whole genome shotgun (WGS) entry which is preliminary data.</text>
</comment>
<accession>A0ACC2N1V5</accession>
<protein>
    <submittedName>
        <fullName evidence="1">Uncharacterized protein</fullName>
    </submittedName>
</protein>
<dbReference type="Proteomes" id="UP001239111">
    <property type="component" value="Chromosome 4"/>
</dbReference>
<gene>
    <name evidence="1" type="ORF">QAD02_006779</name>
</gene>
<sequence>MVGGKDAVFGEYTFNVVLKRNEMYFCSGAIIGPQHVITAAHCVIRDDDEEFQFLALQVVAGTNNYANSEIRGIEIDVVQYYVLSEYYHSRDRKMIDGDIAVLQLANALDLSRYNSLISSLDLPANNQQYVENIAMVFGFGWNSMKFDCKTCDPIRIVGGSLGNLRYAETEILQFSECPYDSDGIPYGPKHVCARIKQRSARHEGLCNGDSGGPLVYDDRILIAIVRSNNLLCDETYLPSVYTEIAPYREFIVNSMTGNLDESIVVISIMNQESNNV</sequence>